<comment type="caution">
    <text evidence="1">The sequence shown here is derived from an EMBL/GenBank/DDBJ whole genome shotgun (WGS) entry which is preliminary data.</text>
</comment>
<dbReference type="Proteomes" id="UP001571476">
    <property type="component" value="Unassembled WGS sequence"/>
</dbReference>
<accession>A0ABV4SFM9</accession>
<protein>
    <submittedName>
        <fullName evidence="1">Uncharacterized protein</fullName>
    </submittedName>
</protein>
<name>A0ABV4SFM9_9ACTN</name>
<evidence type="ECO:0000313" key="2">
    <source>
        <dbReference type="Proteomes" id="UP001571476"/>
    </source>
</evidence>
<keyword evidence="2" id="KW-1185">Reference proteome</keyword>
<evidence type="ECO:0000313" key="1">
    <source>
        <dbReference type="EMBL" id="MFA3836765.1"/>
    </source>
</evidence>
<sequence length="62" mass="6746">MLRGALGQRPAPADAAVAARLDGLVGDWCQDMERQYEPRWVPLTAQTNLHTQTMLGVARAAV</sequence>
<gene>
    <name evidence="1" type="ORF">ACEG43_11330</name>
</gene>
<dbReference type="EMBL" id="JBGOSP010000005">
    <property type="protein sequence ID" value="MFA3836765.1"/>
    <property type="molecule type" value="Genomic_DNA"/>
</dbReference>
<dbReference type="RefSeq" id="WP_372562400.1">
    <property type="nucleotide sequence ID" value="NZ_JBGOSP010000005.1"/>
</dbReference>
<organism evidence="1 2">
    <name type="scientific">Streptomyces aureus</name>
    <dbReference type="NCBI Taxonomy" id="193461"/>
    <lineage>
        <taxon>Bacteria</taxon>
        <taxon>Bacillati</taxon>
        <taxon>Actinomycetota</taxon>
        <taxon>Actinomycetes</taxon>
        <taxon>Kitasatosporales</taxon>
        <taxon>Streptomycetaceae</taxon>
        <taxon>Streptomyces</taxon>
    </lineage>
</organism>
<reference evidence="1 2" key="1">
    <citation type="submission" date="2024-08" db="EMBL/GenBank/DDBJ databases">
        <title>Genome sequence of Streptomyces aureus CACIA-1.46HGO.</title>
        <authorList>
            <person name="Evangelista-Martinez Z."/>
        </authorList>
    </citation>
    <scope>NUCLEOTIDE SEQUENCE [LARGE SCALE GENOMIC DNA]</scope>
    <source>
        <strain evidence="1 2">CACIA-1.46HGO</strain>
    </source>
</reference>
<proteinExistence type="predicted"/>